<organism evidence="3 4">
    <name type="scientific">Paenibacillus nanensis</name>
    <dbReference type="NCBI Taxonomy" id="393251"/>
    <lineage>
        <taxon>Bacteria</taxon>
        <taxon>Bacillati</taxon>
        <taxon>Bacillota</taxon>
        <taxon>Bacilli</taxon>
        <taxon>Bacillales</taxon>
        <taxon>Paenibacillaceae</taxon>
        <taxon>Paenibacillus</taxon>
    </lineage>
</organism>
<dbReference type="InterPro" id="IPR012854">
    <property type="entry name" value="Cu_amine_oxidase-like_N"/>
</dbReference>
<evidence type="ECO:0000259" key="2">
    <source>
        <dbReference type="SMART" id="SM00460"/>
    </source>
</evidence>
<dbReference type="PANTHER" id="PTHR46333:SF2">
    <property type="entry name" value="CYTOKINESIS PROTEIN 3"/>
    <property type="match status" value="1"/>
</dbReference>
<evidence type="ECO:0000256" key="1">
    <source>
        <dbReference type="SAM" id="SignalP"/>
    </source>
</evidence>
<feature type="domain" description="Transglutaminase-like" evidence="2">
    <location>
        <begin position="201"/>
        <end position="260"/>
    </location>
</feature>
<accession>A0A3A1URS3</accession>
<feature type="signal peptide" evidence="1">
    <location>
        <begin position="1"/>
        <end position="49"/>
    </location>
</feature>
<dbReference type="InterPro" id="IPR038765">
    <property type="entry name" value="Papain-like_cys_pep_sf"/>
</dbReference>
<dbReference type="SUPFAM" id="SSF54001">
    <property type="entry name" value="Cysteine proteinases"/>
    <property type="match status" value="1"/>
</dbReference>
<proteinExistence type="predicted"/>
<dbReference type="Proteomes" id="UP000266482">
    <property type="component" value="Unassembled WGS sequence"/>
</dbReference>
<dbReference type="SMART" id="SM00460">
    <property type="entry name" value="TGc"/>
    <property type="match status" value="1"/>
</dbReference>
<dbReference type="PANTHER" id="PTHR46333">
    <property type="entry name" value="CYTOKINESIS PROTEIN 3"/>
    <property type="match status" value="1"/>
</dbReference>
<dbReference type="EMBL" id="QXQA01000011">
    <property type="protein sequence ID" value="RIX51259.1"/>
    <property type="molecule type" value="Genomic_DNA"/>
</dbReference>
<keyword evidence="4" id="KW-1185">Reference proteome</keyword>
<reference evidence="3 4" key="1">
    <citation type="submission" date="2018-09" db="EMBL/GenBank/DDBJ databases">
        <title>Paenibacillus aracenensis nov. sp. isolated from a cave in southern Spain.</title>
        <authorList>
            <person name="Jurado V."/>
            <person name="Gutierrez-Patricio S."/>
            <person name="Gonzalez-Pimentel J.L."/>
            <person name="Miller A.Z."/>
            <person name="Laiz L."/>
            <person name="Saiz-Jimenez C."/>
        </authorList>
    </citation>
    <scope>NUCLEOTIDE SEQUENCE [LARGE SCALE GENOMIC DNA]</scope>
    <source>
        <strain evidence="3 4">DSM 22867</strain>
    </source>
</reference>
<dbReference type="Gene3D" id="3.10.620.30">
    <property type="match status" value="1"/>
</dbReference>
<dbReference type="AlphaFoldDB" id="A0A3A1URS3"/>
<name>A0A3A1URS3_9BACL</name>
<dbReference type="InterPro" id="IPR002931">
    <property type="entry name" value="Transglutaminase-like"/>
</dbReference>
<dbReference type="OrthoDB" id="9788327at2"/>
<gene>
    <name evidence="3" type="ORF">D3P08_17480</name>
</gene>
<dbReference type="InterPro" id="IPR052557">
    <property type="entry name" value="CAP/Cytokinesis_protein"/>
</dbReference>
<feature type="chain" id="PRO_5017397562" description="Transglutaminase-like domain-containing protein" evidence="1">
    <location>
        <begin position="50"/>
        <end position="619"/>
    </location>
</feature>
<evidence type="ECO:0000313" key="4">
    <source>
        <dbReference type="Proteomes" id="UP000266482"/>
    </source>
</evidence>
<dbReference type="SUPFAM" id="SSF55383">
    <property type="entry name" value="Copper amine oxidase, domain N"/>
    <property type="match status" value="1"/>
</dbReference>
<dbReference type="Pfam" id="PF07833">
    <property type="entry name" value="Cu_amine_oxidN1"/>
    <property type="match status" value="1"/>
</dbReference>
<protein>
    <recommendedName>
        <fullName evidence="2">Transglutaminase-like domain-containing protein</fullName>
    </recommendedName>
</protein>
<dbReference type="Gene3D" id="3.30.457.10">
    <property type="entry name" value="Copper amine oxidase-like, N-terminal domain"/>
    <property type="match status" value="1"/>
</dbReference>
<comment type="caution">
    <text evidence="3">The sequence shown here is derived from an EMBL/GenBank/DDBJ whole genome shotgun (WGS) entry which is preliminary data.</text>
</comment>
<sequence length="619" mass="70360">MDWNKSGLFNRIQFSCFTSGGTAMFKRSFSLLLSLAVLGSLFFSAPSYAAEPYHTAKNPEEFKRMIVNAMKNHEPALRILYTGSEQLVGPNDPMKMIGNELRFKPENNYLSRNATYGYDMSYDDNIDHYIHNFRFDYFLTKDEQAFVDRQSDAILKEILKPGMTTEEKVRAINQYVVDHVEYDDATYEGTSVTLHSYSAYGALHGLAVCEGYTSIMQTLFDKAGIPSYIVTGTVYGPNGEGHAWNLVNVDGIWRYVDATWNDGQDFTWDDDYLYINASVNFLIRDGRVWDWQDYPLTPDSPAAETVDRSQEDKLSVEAVRKNDRTYLIMYGVNEMDDIVVYDENKEPRAQARVYPDYMHNIDGENVFELDLTVELSYSHEFEGKFYVTHASEHRQESDPVLVEYDFRADSKPISPSQITFEGDYMYINGSFGYSGDLYIYDRSGKLVFTDSIADNEDTMLIPLAGLPSKGTVSISAQRYFGKESPKTVIALPDEKQTKPSSRTEVDVYLDGERLAFDVPARTMGGYTMVPLRKIFEELGAAVEWDDKTRTVTATKGNIRLTYTVGEKHAFKNNQKIALASPGVIRNGSTLVPLRFVSESLGNEVYWEPYTRTVYISSSN</sequence>
<evidence type="ECO:0000313" key="3">
    <source>
        <dbReference type="EMBL" id="RIX51259.1"/>
    </source>
</evidence>
<keyword evidence="1" id="KW-0732">Signal</keyword>
<dbReference type="GO" id="GO:0005737">
    <property type="term" value="C:cytoplasm"/>
    <property type="evidence" value="ECO:0007669"/>
    <property type="project" value="TreeGrafter"/>
</dbReference>
<dbReference type="InterPro" id="IPR036582">
    <property type="entry name" value="Mao_N_sf"/>
</dbReference>
<dbReference type="Pfam" id="PF01841">
    <property type="entry name" value="Transglut_core"/>
    <property type="match status" value="1"/>
</dbReference>